<dbReference type="EMBL" id="JBHRYB010000005">
    <property type="protein sequence ID" value="MFC3679885.1"/>
    <property type="molecule type" value="Genomic_DNA"/>
</dbReference>
<comment type="caution">
    <text evidence="1">The sequence shown here is derived from an EMBL/GenBank/DDBJ whole genome shotgun (WGS) entry which is preliminary data.</text>
</comment>
<accession>A0ABV7VRE5</accession>
<evidence type="ECO:0000313" key="1">
    <source>
        <dbReference type="EMBL" id="MFC3679885.1"/>
    </source>
</evidence>
<keyword evidence="2" id="KW-1185">Reference proteome</keyword>
<organism evidence="1 2">
    <name type="scientific">Bacterioplanoides pacificum</name>
    <dbReference type="NCBI Taxonomy" id="1171596"/>
    <lineage>
        <taxon>Bacteria</taxon>
        <taxon>Pseudomonadati</taxon>
        <taxon>Pseudomonadota</taxon>
        <taxon>Gammaproteobacteria</taxon>
        <taxon>Oceanospirillales</taxon>
        <taxon>Oceanospirillaceae</taxon>
        <taxon>Bacterioplanoides</taxon>
    </lineage>
</organism>
<name>A0ABV7VRE5_9GAMM</name>
<evidence type="ECO:0000313" key="2">
    <source>
        <dbReference type="Proteomes" id="UP001595722"/>
    </source>
</evidence>
<dbReference type="Proteomes" id="UP001595722">
    <property type="component" value="Unassembled WGS sequence"/>
</dbReference>
<sequence>MNDTQTLANLFENALLGMLERRGEAIRYFASQDAFDYMKLSVAHWHPDVYWNLAAKDGQEFDASGYDKDYFSPEEFILLLDYERVPGVAPLLEALEAINEAAEDNDDDDIMPDIRLTHSALALAFKRDSVINKLAELLGDKMPTADNLHQVIHIHDVDGYCEQNFLAPADV</sequence>
<proteinExistence type="predicted"/>
<evidence type="ECO:0008006" key="3">
    <source>
        <dbReference type="Google" id="ProtNLM"/>
    </source>
</evidence>
<reference evidence="2" key="1">
    <citation type="journal article" date="2019" name="Int. J. Syst. Evol. Microbiol.">
        <title>The Global Catalogue of Microorganisms (GCM) 10K type strain sequencing project: providing services to taxonomists for standard genome sequencing and annotation.</title>
        <authorList>
            <consortium name="The Broad Institute Genomics Platform"/>
            <consortium name="The Broad Institute Genome Sequencing Center for Infectious Disease"/>
            <person name="Wu L."/>
            <person name="Ma J."/>
        </authorList>
    </citation>
    <scope>NUCLEOTIDE SEQUENCE [LARGE SCALE GENOMIC DNA]</scope>
    <source>
        <strain evidence="2">KCTC 42424</strain>
    </source>
</reference>
<protein>
    <recommendedName>
        <fullName evidence="3">DUF4303 domain-containing protein</fullName>
    </recommendedName>
</protein>
<gene>
    <name evidence="1" type="ORF">ACFOMG_07140</name>
</gene>
<dbReference type="RefSeq" id="WP_376865687.1">
    <property type="nucleotide sequence ID" value="NZ_JBHRYB010000005.1"/>
</dbReference>